<dbReference type="PROSITE" id="PS51257">
    <property type="entry name" value="PROKAR_LIPOPROTEIN"/>
    <property type="match status" value="1"/>
</dbReference>
<name>A0A1C3H9V3_SERMA</name>
<reference evidence="2" key="1">
    <citation type="submission" date="2016-05" db="EMBL/GenBank/DDBJ databases">
        <authorList>
            <person name="Cock P.J.A."/>
            <person name="Cock P.J.A."/>
        </authorList>
    </citation>
    <scope>NUCLEOTIDE SEQUENCE</scope>
    <source>
        <strain evidence="2">PWN146_assembly</strain>
    </source>
</reference>
<dbReference type="InterPro" id="IPR005699">
    <property type="entry name" value="Chap_lipoprot_PulS/OutS"/>
</dbReference>
<protein>
    <submittedName>
        <fullName evidence="2">Pullulanase secretion protein PulS</fullName>
    </submittedName>
</protein>
<dbReference type="Pfam" id="PF09691">
    <property type="entry name" value="T2SS_PulS_OutS"/>
    <property type="match status" value="1"/>
</dbReference>
<accession>A0A1C3H9V3</accession>
<feature type="chain" id="PRO_5008675054" evidence="1">
    <location>
        <begin position="23"/>
        <end position="120"/>
    </location>
</feature>
<dbReference type="Gene3D" id="1.20.58.1630">
    <property type="entry name" value="Chaperone lipoprotein PulS/OutS"/>
    <property type="match status" value="1"/>
</dbReference>
<sequence length="120" mass="12696">MTLKNIAAAVLASLLLSGCQHAAKSAPDAAAQRDQLSSLVGAGLFLRERCNRADIPADDKLTAAALQEAEKKGWSPALNRAQLLAAGQRVAAQLTADATPLQEKCSEFNRSLAPFLAQRR</sequence>
<dbReference type="NCBIfam" id="TIGR01004">
    <property type="entry name" value="PulS_OutS"/>
    <property type="match status" value="1"/>
</dbReference>
<keyword evidence="1" id="KW-0732">Signal</keyword>
<dbReference type="InterPro" id="IPR038432">
    <property type="entry name" value="PulS/OutS-like_sf"/>
</dbReference>
<evidence type="ECO:0000256" key="1">
    <source>
        <dbReference type="SAM" id="SignalP"/>
    </source>
</evidence>
<evidence type="ECO:0000313" key="2">
    <source>
        <dbReference type="EMBL" id="SAY41820.1"/>
    </source>
</evidence>
<organism evidence="2">
    <name type="scientific">Serratia marcescens</name>
    <dbReference type="NCBI Taxonomy" id="615"/>
    <lineage>
        <taxon>Bacteria</taxon>
        <taxon>Pseudomonadati</taxon>
        <taxon>Pseudomonadota</taxon>
        <taxon>Gammaproteobacteria</taxon>
        <taxon>Enterobacterales</taxon>
        <taxon>Yersiniaceae</taxon>
        <taxon>Serratia</taxon>
    </lineage>
</organism>
<dbReference type="GO" id="GO:0006886">
    <property type="term" value="P:intracellular protein transport"/>
    <property type="evidence" value="ECO:0007669"/>
    <property type="project" value="InterPro"/>
</dbReference>
<proteinExistence type="predicted"/>
<gene>
    <name evidence="2" type="primary">pulS_1</name>
    <name evidence="2" type="ORF">PWN146_00484</name>
</gene>
<dbReference type="EMBL" id="LT575490">
    <property type="protein sequence ID" value="SAY41820.1"/>
    <property type="molecule type" value="Genomic_DNA"/>
</dbReference>
<dbReference type="AlphaFoldDB" id="A0A1C3H9V3"/>
<feature type="signal peptide" evidence="1">
    <location>
        <begin position="1"/>
        <end position="22"/>
    </location>
</feature>
<dbReference type="InterPro" id="IPR019114">
    <property type="entry name" value="Chap_lipoprot_PulS/OutS-like"/>
</dbReference>